<sequence length="261" mass="28734">MSILLLWLTLASFLSWFTSTLAAAGSPLLLIPLVNLLLGSGAVAPVITIGMLLGNSQRIFLFWSDINWKITLWYLPGAILGAILGAYLFTQMNIEWLQLLIGLFLILSVVGFGLKKQESSFRIATWYFLPAGFLYSFISGLIGSSGPLLNPLYLKYGLVKEEMIATKAANVVVIHIIKIVIYLAFGAMTPQYLGYGLAIGLAAAPGNLLGRYVLLRMSNQHFRQLALATMAITGILMLWQQRELLQFIENAVKPTCFSRGI</sequence>
<evidence type="ECO:0000313" key="10">
    <source>
        <dbReference type="Proteomes" id="UP000664844"/>
    </source>
</evidence>
<evidence type="ECO:0000256" key="3">
    <source>
        <dbReference type="ARBA" id="ARBA00022448"/>
    </source>
</evidence>
<dbReference type="PANTHER" id="PTHR30269:SF37">
    <property type="entry name" value="MEMBRANE TRANSPORTER PROTEIN"/>
    <property type="match status" value="1"/>
</dbReference>
<protein>
    <recommendedName>
        <fullName evidence="8">Probable membrane transporter protein</fullName>
    </recommendedName>
</protein>
<name>A0ABS3FM58_9CYAN</name>
<dbReference type="RefSeq" id="WP_207086559.1">
    <property type="nucleotide sequence ID" value="NZ_JAFLQW010000059.1"/>
</dbReference>
<feature type="transmembrane region" description="Helical" evidence="8">
    <location>
        <begin position="66"/>
        <end position="90"/>
    </location>
</feature>
<dbReference type="EMBL" id="JAFLQW010000059">
    <property type="protein sequence ID" value="MBO0347987.1"/>
    <property type="molecule type" value="Genomic_DNA"/>
</dbReference>
<keyword evidence="3" id="KW-0813">Transport</keyword>
<feature type="transmembrane region" description="Helical" evidence="8">
    <location>
        <begin position="192"/>
        <end position="215"/>
    </location>
</feature>
<feature type="transmembrane region" description="Helical" evidence="8">
    <location>
        <begin position="126"/>
        <end position="144"/>
    </location>
</feature>
<evidence type="ECO:0000256" key="5">
    <source>
        <dbReference type="ARBA" id="ARBA00022692"/>
    </source>
</evidence>
<evidence type="ECO:0000256" key="1">
    <source>
        <dbReference type="ARBA" id="ARBA00004651"/>
    </source>
</evidence>
<feature type="transmembrane region" description="Helical" evidence="8">
    <location>
        <begin position="33"/>
        <end position="54"/>
    </location>
</feature>
<evidence type="ECO:0000256" key="2">
    <source>
        <dbReference type="ARBA" id="ARBA00009142"/>
    </source>
</evidence>
<reference evidence="9 10" key="1">
    <citation type="submission" date="2021-03" db="EMBL/GenBank/DDBJ databases">
        <title>Metabolic Capacity of the Antarctic Cyanobacterium Phormidium pseudopriestleyi that Sustains Oxygenic Photosynthesis in the Presence of Hydrogen Sulfide.</title>
        <authorList>
            <person name="Lumian J.E."/>
            <person name="Jungblut A.D."/>
            <person name="Dillon M.L."/>
            <person name="Hawes I."/>
            <person name="Doran P.T."/>
            <person name="Mackey T.J."/>
            <person name="Dick G.J."/>
            <person name="Grettenberger C.L."/>
            <person name="Sumner D.Y."/>
        </authorList>
    </citation>
    <scope>NUCLEOTIDE SEQUENCE [LARGE SCALE GENOMIC DNA]</scope>
    <source>
        <strain evidence="9 10">FRX01</strain>
    </source>
</reference>
<organism evidence="9 10">
    <name type="scientific">Phormidium pseudopriestleyi FRX01</name>
    <dbReference type="NCBI Taxonomy" id="1759528"/>
    <lineage>
        <taxon>Bacteria</taxon>
        <taxon>Bacillati</taxon>
        <taxon>Cyanobacteriota</taxon>
        <taxon>Cyanophyceae</taxon>
        <taxon>Oscillatoriophycideae</taxon>
        <taxon>Oscillatoriales</taxon>
        <taxon>Oscillatoriaceae</taxon>
        <taxon>Phormidium</taxon>
    </lineage>
</organism>
<evidence type="ECO:0000256" key="7">
    <source>
        <dbReference type="ARBA" id="ARBA00023136"/>
    </source>
</evidence>
<feature type="transmembrane region" description="Helical" evidence="8">
    <location>
        <begin position="96"/>
        <end position="114"/>
    </location>
</feature>
<comment type="caution">
    <text evidence="9">The sequence shown here is derived from an EMBL/GenBank/DDBJ whole genome shotgun (WGS) entry which is preliminary data.</text>
</comment>
<keyword evidence="10" id="KW-1185">Reference proteome</keyword>
<accession>A0ABS3FM58</accession>
<feature type="transmembrane region" description="Helical" evidence="8">
    <location>
        <begin position="164"/>
        <end position="185"/>
    </location>
</feature>
<evidence type="ECO:0000256" key="8">
    <source>
        <dbReference type="RuleBase" id="RU363041"/>
    </source>
</evidence>
<gene>
    <name evidence="9" type="ORF">J0895_02475</name>
</gene>
<dbReference type="Pfam" id="PF01925">
    <property type="entry name" value="TauE"/>
    <property type="match status" value="1"/>
</dbReference>
<evidence type="ECO:0000256" key="6">
    <source>
        <dbReference type="ARBA" id="ARBA00022989"/>
    </source>
</evidence>
<keyword evidence="7 8" id="KW-0472">Membrane</keyword>
<comment type="subcellular location">
    <subcellularLocation>
        <location evidence="1 8">Cell membrane</location>
        <topology evidence="1 8">Multi-pass membrane protein</topology>
    </subcellularLocation>
</comment>
<evidence type="ECO:0000313" key="9">
    <source>
        <dbReference type="EMBL" id="MBO0347987.1"/>
    </source>
</evidence>
<dbReference type="PANTHER" id="PTHR30269">
    <property type="entry name" value="TRANSMEMBRANE PROTEIN YFCA"/>
    <property type="match status" value="1"/>
</dbReference>
<dbReference type="InterPro" id="IPR052017">
    <property type="entry name" value="TSUP"/>
</dbReference>
<keyword evidence="4 8" id="KW-1003">Cell membrane</keyword>
<keyword evidence="6 8" id="KW-1133">Transmembrane helix</keyword>
<dbReference type="InterPro" id="IPR002781">
    <property type="entry name" value="TM_pro_TauE-like"/>
</dbReference>
<comment type="similarity">
    <text evidence="2 8">Belongs to the 4-toluene sulfonate uptake permease (TSUP) (TC 2.A.102) family.</text>
</comment>
<proteinExistence type="inferred from homology"/>
<dbReference type="Proteomes" id="UP000664844">
    <property type="component" value="Unassembled WGS sequence"/>
</dbReference>
<keyword evidence="5 8" id="KW-0812">Transmembrane</keyword>
<evidence type="ECO:0000256" key="4">
    <source>
        <dbReference type="ARBA" id="ARBA00022475"/>
    </source>
</evidence>